<dbReference type="Gene3D" id="2.115.10.20">
    <property type="entry name" value="Glycosyl hydrolase domain, family 43"/>
    <property type="match status" value="1"/>
</dbReference>
<dbReference type="InterPro" id="IPR013320">
    <property type="entry name" value="ConA-like_dom_sf"/>
</dbReference>
<dbReference type="Gene3D" id="2.60.120.200">
    <property type="match status" value="1"/>
</dbReference>
<evidence type="ECO:0000256" key="2">
    <source>
        <dbReference type="ARBA" id="ARBA00022729"/>
    </source>
</evidence>
<evidence type="ECO:0000256" key="4">
    <source>
        <dbReference type="ARBA" id="ARBA00023295"/>
    </source>
</evidence>
<comment type="caution">
    <text evidence="7">The sequence shown here is derived from an EMBL/GenBank/DDBJ whole genome shotgun (WGS) entry which is preliminary data.</text>
</comment>
<name>A0ABR4FZP6_9EURO</name>
<dbReference type="PANTHER" id="PTHR42812">
    <property type="entry name" value="BETA-XYLOSIDASE"/>
    <property type="match status" value="1"/>
</dbReference>
<dbReference type="GO" id="GO:0016787">
    <property type="term" value="F:hydrolase activity"/>
    <property type="evidence" value="ECO:0007669"/>
    <property type="project" value="UniProtKB-KW"/>
</dbReference>
<reference evidence="7 8" key="1">
    <citation type="submission" date="2024-07" db="EMBL/GenBank/DDBJ databases">
        <title>Section-level genome sequencing and comparative genomics of Aspergillus sections Usti and Cavernicolus.</title>
        <authorList>
            <consortium name="Lawrence Berkeley National Laboratory"/>
            <person name="Nybo J.L."/>
            <person name="Vesth T.C."/>
            <person name="Theobald S."/>
            <person name="Frisvad J.C."/>
            <person name="Larsen T.O."/>
            <person name="Kjaerboelling I."/>
            <person name="Rothschild-Mancinelli K."/>
            <person name="Lyhne E.K."/>
            <person name="Kogle M.E."/>
            <person name="Barry K."/>
            <person name="Clum A."/>
            <person name="Na H."/>
            <person name="Ledsgaard L."/>
            <person name="Lin J."/>
            <person name="Lipzen A."/>
            <person name="Kuo A."/>
            <person name="Riley R."/>
            <person name="Mondo S."/>
            <person name="Labutti K."/>
            <person name="Haridas S."/>
            <person name="Pangalinan J."/>
            <person name="Salamov A.A."/>
            <person name="Simmons B.A."/>
            <person name="Magnuson J.K."/>
            <person name="Chen J."/>
            <person name="Drula E."/>
            <person name="Henrissat B."/>
            <person name="Wiebenga A."/>
            <person name="Lubbers R.J."/>
            <person name="Gomes A.C."/>
            <person name="Makela M.R."/>
            <person name="Stajich J."/>
            <person name="Grigoriev I.V."/>
            <person name="Mortensen U.H."/>
            <person name="De Vries R.P."/>
            <person name="Baker S.E."/>
            <person name="Andersen M.R."/>
        </authorList>
    </citation>
    <scope>NUCLEOTIDE SEQUENCE [LARGE SCALE GENOMIC DNA]</scope>
    <source>
        <strain evidence="7 8">CBS 209.92</strain>
    </source>
</reference>
<evidence type="ECO:0000256" key="1">
    <source>
        <dbReference type="ARBA" id="ARBA00009865"/>
    </source>
</evidence>
<keyword evidence="4 5" id="KW-0326">Glycosidase</keyword>
<comment type="similarity">
    <text evidence="1 5">Belongs to the glycosyl hydrolase 43 family.</text>
</comment>
<dbReference type="SUPFAM" id="SSF75005">
    <property type="entry name" value="Arabinanase/levansucrase/invertase"/>
    <property type="match status" value="1"/>
</dbReference>
<dbReference type="Proteomes" id="UP001610563">
    <property type="component" value="Unassembled WGS sequence"/>
</dbReference>
<gene>
    <name evidence="7" type="ORF">BJX66DRAFT_352486</name>
</gene>
<dbReference type="Pfam" id="PF04616">
    <property type="entry name" value="Glyco_hydro_43"/>
    <property type="match status" value="1"/>
</dbReference>
<evidence type="ECO:0000256" key="3">
    <source>
        <dbReference type="ARBA" id="ARBA00022801"/>
    </source>
</evidence>
<dbReference type="Pfam" id="PF17851">
    <property type="entry name" value="GH43_C2"/>
    <property type="match status" value="1"/>
</dbReference>
<feature type="domain" description="Beta-xylosidase C-terminal Concanavalin A-like" evidence="6">
    <location>
        <begin position="268"/>
        <end position="448"/>
    </location>
</feature>
<protein>
    <submittedName>
        <fullName evidence="7">Glycosyl hydrolase</fullName>
    </submittedName>
</protein>
<keyword evidence="8" id="KW-1185">Reference proteome</keyword>
<dbReference type="SUPFAM" id="SSF49899">
    <property type="entry name" value="Concanavalin A-like lectins/glucanases"/>
    <property type="match status" value="1"/>
</dbReference>
<dbReference type="InterPro" id="IPR023296">
    <property type="entry name" value="Glyco_hydro_beta-prop_sf"/>
</dbReference>
<evidence type="ECO:0000313" key="7">
    <source>
        <dbReference type="EMBL" id="KAL2788744.1"/>
    </source>
</evidence>
<accession>A0ABR4FZP6</accession>
<evidence type="ECO:0000256" key="5">
    <source>
        <dbReference type="RuleBase" id="RU361187"/>
    </source>
</evidence>
<proteinExistence type="inferred from homology"/>
<evidence type="ECO:0000259" key="6">
    <source>
        <dbReference type="Pfam" id="PF17851"/>
    </source>
</evidence>
<keyword evidence="3 5" id="KW-0378">Hydrolase</keyword>
<dbReference type="InterPro" id="IPR041542">
    <property type="entry name" value="GH43_C2"/>
</dbReference>
<dbReference type="PANTHER" id="PTHR42812:SF15">
    <property type="entry name" value="HYDROLASE, PUTATIVE (AFU_ORTHOLOGUE AFUA_2G00930)-RELATED"/>
    <property type="match status" value="1"/>
</dbReference>
<dbReference type="EMBL" id="JBFTWV010000074">
    <property type="protein sequence ID" value="KAL2788744.1"/>
    <property type="molecule type" value="Genomic_DNA"/>
</dbReference>
<evidence type="ECO:0000313" key="8">
    <source>
        <dbReference type="Proteomes" id="UP001610563"/>
    </source>
</evidence>
<dbReference type="InterPro" id="IPR006710">
    <property type="entry name" value="Glyco_hydro_43"/>
</dbReference>
<sequence>MFALGICAYSGLQSSSIALLWRVERDGAKRLLVPFFSAGAPILKSYDLVSWEYIGRSVPGLPPTSRFCLISGRPIAYGQGVWASTLKYRESNGLFYFYSAIRGPDKTYVYTTKSPTDIWTAHPPIERFYYDLGLLIDDDDTMYIAYGIKTIEVAQLSLDGLTEVTSKAMVHVSDGYLEGARMYKINGAYYIWLTKSFWAFFTGMRCPIGGSGSPHQGGLVDTPDGKWYYMAFSDAYPAGRIALSAPVVFDAEGWPKVVADYPDAQGQYNFTQPSLEPCWEWNHSPDNSKWAHKDGQLVLRTGTVTHSLHLATNTLTLRTVGPGSMATFCIDALQMRDGDRADVAMFRDESAYIGIHKDADNLTLVYLHGAKVIKAQTPLANHRVWLRTKVDLRAAHADEYASEMRYATFEYNYDDTTFKKLGLPYQLTKSTAGYVGYRFGLFNFATQALGGEIRVSHCDLEPWDLSE</sequence>
<keyword evidence="2" id="KW-0732">Signal</keyword>
<organism evidence="7 8">
    <name type="scientific">Aspergillus keveii</name>
    <dbReference type="NCBI Taxonomy" id="714993"/>
    <lineage>
        <taxon>Eukaryota</taxon>
        <taxon>Fungi</taxon>
        <taxon>Dikarya</taxon>
        <taxon>Ascomycota</taxon>
        <taxon>Pezizomycotina</taxon>
        <taxon>Eurotiomycetes</taxon>
        <taxon>Eurotiomycetidae</taxon>
        <taxon>Eurotiales</taxon>
        <taxon>Aspergillaceae</taxon>
        <taxon>Aspergillus</taxon>
        <taxon>Aspergillus subgen. Nidulantes</taxon>
    </lineage>
</organism>
<dbReference type="InterPro" id="IPR051795">
    <property type="entry name" value="Glycosyl_Hydrlase_43"/>
</dbReference>